<feature type="site" description="Contributes to substrate recognition" evidence="9">
    <location>
        <position position="106"/>
    </location>
</feature>
<dbReference type="NCBIfam" id="TIGR01662">
    <property type="entry name" value="HAD-SF-IIIA"/>
    <property type="match status" value="1"/>
</dbReference>
<comment type="similarity">
    <text evidence="7">Belongs to the gmhB family.</text>
</comment>
<keyword evidence="3 10" id="KW-0479">Metal-binding</keyword>
<evidence type="ECO:0000313" key="12">
    <source>
        <dbReference type="Proteomes" id="UP000426246"/>
    </source>
</evidence>
<dbReference type="GO" id="GO:0016791">
    <property type="term" value="F:phosphatase activity"/>
    <property type="evidence" value="ECO:0007669"/>
    <property type="project" value="InterPro"/>
</dbReference>
<dbReference type="InterPro" id="IPR006543">
    <property type="entry name" value="Histidinol-phos"/>
</dbReference>
<proteinExistence type="inferred from homology"/>
<dbReference type="KEGG" id="ppsc:EHS13_07970"/>
<dbReference type="InterPro" id="IPR006549">
    <property type="entry name" value="HAD-SF_hydro_IIIA"/>
</dbReference>
<comment type="subcellular location">
    <subcellularLocation>
        <location evidence="1 7">Cytoplasm</location>
    </subcellularLocation>
</comment>
<dbReference type="InterPro" id="IPR023214">
    <property type="entry name" value="HAD_sf"/>
</dbReference>
<evidence type="ECO:0000256" key="9">
    <source>
        <dbReference type="PIRSR" id="PIRSR004682-3"/>
    </source>
</evidence>
<dbReference type="GO" id="GO:0046872">
    <property type="term" value="F:metal ion binding"/>
    <property type="evidence" value="ECO:0007669"/>
    <property type="project" value="UniProtKB-KW"/>
</dbReference>
<gene>
    <name evidence="11" type="ORF">EHS13_07970</name>
</gene>
<dbReference type="AlphaFoldDB" id="A0A6B8RF99"/>
<feature type="site" description="Stabilizes the phosphoryl group" evidence="9">
    <location>
        <position position="55"/>
    </location>
</feature>
<keyword evidence="5 7" id="KW-0119">Carbohydrate metabolism</keyword>
<dbReference type="Gene3D" id="3.40.50.1000">
    <property type="entry name" value="HAD superfamily/HAD-like"/>
    <property type="match status" value="1"/>
</dbReference>
<name>A0A6B8RF99_9BACL</name>
<comment type="cofactor">
    <cofactor evidence="10">
        <name>Zn(2+)</name>
        <dbReference type="ChEBI" id="CHEBI:29105"/>
    </cofactor>
</comment>
<feature type="binding site" evidence="10">
    <location>
        <position position="132"/>
    </location>
    <ligand>
        <name>Mg(2+)</name>
        <dbReference type="ChEBI" id="CHEBI:18420"/>
    </ligand>
</feature>
<evidence type="ECO:0000256" key="6">
    <source>
        <dbReference type="ARBA" id="ARBA00031828"/>
    </source>
</evidence>
<organism evidence="11 12">
    <name type="scientific">Paenibacillus psychroresistens</name>
    <dbReference type="NCBI Taxonomy" id="1778678"/>
    <lineage>
        <taxon>Bacteria</taxon>
        <taxon>Bacillati</taxon>
        <taxon>Bacillota</taxon>
        <taxon>Bacilli</taxon>
        <taxon>Bacillales</taxon>
        <taxon>Paenibacillaceae</taxon>
        <taxon>Paenibacillus</taxon>
    </lineage>
</organism>
<feature type="binding site" evidence="10">
    <location>
        <position position="95"/>
    </location>
    <ligand>
        <name>Zn(2+)</name>
        <dbReference type="ChEBI" id="CHEBI:29105"/>
    </ligand>
</feature>
<dbReference type="PANTHER" id="PTHR42891:SF1">
    <property type="entry name" value="D-GLYCERO-BETA-D-MANNO-HEPTOSE-1,7-BISPHOSPHATE 7-PHOSPHATASE"/>
    <property type="match status" value="1"/>
</dbReference>
<dbReference type="GO" id="GO:0005975">
    <property type="term" value="P:carbohydrate metabolic process"/>
    <property type="evidence" value="ECO:0007669"/>
    <property type="project" value="InterPro"/>
</dbReference>
<feature type="site" description="Stabilizes the phosphoryl group" evidence="9">
    <location>
        <position position="107"/>
    </location>
</feature>
<dbReference type="CDD" id="cd07503">
    <property type="entry name" value="HAD_HisB-N"/>
    <property type="match status" value="1"/>
</dbReference>
<dbReference type="InterPro" id="IPR036412">
    <property type="entry name" value="HAD-like_sf"/>
</dbReference>
<feature type="active site" description="Nucleophile" evidence="8">
    <location>
        <position position="9"/>
    </location>
</feature>
<dbReference type="EMBL" id="CP034235">
    <property type="protein sequence ID" value="QGQ94819.1"/>
    <property type="molecule type" value="Genomic_DNA"/>
</dbReference>
<evidence type="ECO:0000256" key="10">
    <source>
        <dbReference type="PIRSR" id="PIRSR004682-4"/>
    </source>
</evidence>
<keyword evidence="2 7" id="KW-0963">Cytoplasm</keyword>
<dbReference type="EC" id="3.1.3.-" evidence="7"/>
<feature type="binding site" evidence="10">
    <location>
        <position position="11"/>
    </location>
    <ligand>
        <name>Mg(2+)</name>
        <dbReference type="ChEBI" id="CHEBI:18420"/>
    </ligand>
</feature>
<dbReference type="OrthoDB" id="9801899at2"/>
<dbReference type="InterPro" id="IPR004446">
    <property type="entry name" value="Heptose_bisP_phosphatase"/>
</dbReference>
<feature type="binding site" evidence="10">
    <location>
        <position position="105"/>
    </location>
    <ligand>
        <name>Zn(2+)</name>
        <dbReference type="ChEBI" id="CHEBI:29105"/>
    </ligand>
</feature>
<evidence type="ECO:0000256" key="3">
    <source>
        <dbReference type="ARBA" id="ARBA00022723"/>
    </source>
</evidence>
<evidence type="ECO:0000256" key="2">
    <source>
        <dbReference type="ARBA" id="ARBA00022490"/>
    </source>
</evidence>
<protein>
    <recommendedName>
        <fullName evidence="6 7">D,D-heptose 1,7-bisphosphate phosphatase</fullName>
        <ecNumber evidence="7">3.1.3.-</ecNumber>
    </recommendedName>
</protein>
<keyword evidence="10" id="KW-0862">Zinc</keyword>
<dbReference type="PANTHER" id="PTHR42891">
    <property type="entry name" value="D-GLYCERO-BETA-D-MANNO-HEPTOSE-1,7-BISPHOSPHATE 7-PHOSPHATASE"/>
    <property type="match status" value="1"/>
</dbReference>
<sequence>MAHKAVFLDRDGVINEVQSGRVGFVNSADDVYLLPGSAEAIKLLNANDYKVYIVTNQGGIGLGFMSEVELMQIHTRLLELLNEEAGARIDDIAYCPNKPQDNSSCRKPKPTMIIELAHKHDIDLKRSFTIGDMRSDIASGNEAGTSTFLILEKDEVIPMIDEKYVATSLKDAVKQILQMG</sequence>
<comment type="cofactor">
    <cofactor evidence="10">
        <name>Mg(2+)</name>
        <dbReference type="ChEBI" id="CHEBI:18420"/>
    </cofactor>
</comment>
<evidence type="ECO:0000256" key="7">
    <source>
        <dbReference type="PIRNR" id="PIRNR004682"/>
    </source>
</evidence>
<dbReference type="GO" id="GO:0005737">
    <property type="term" value="C:cytoplasm"/>
    <property type="evidence" value="ECO:0007669"/>
    <property type="project" value="UniProtKB-SubCell"/>
</dbReference>
<feature type="active site" description="Nucleophile" evidence="8">
    <location>
        <position position="11"/>
    </location>
</feature>
<evidence type="ECO:0000256" key="8">
    <source>
        <dbReference type="PIRSR" id="PIRSR004682-1"/>
    </source>
</evidence>
<feature type="binding site" evidence="10">
    <location>
        <position position="9"/>
    </location>
    <ligand>
        <name>Mg(2+)</name>
        <dbReference type="ChEBI" id="CHEBI:18420"/>
    </ligand>
</feature>
<dbReference type="RefSeq" id="WP_155699828.1">
    <property type="nucleotide sequence ID" value="NZ_CP034235.1"/>
</dbReference>
<keyword evidence="12" id="KW-1185">Reference proteome</keyword>
<dbReference type="Proteomes" id="UP000426246">
    <property type="component" value="Chromosome"/>
</dbReference>
<accession>A0A6B8RF99</accession>
<evidence type="ECO:0000256" key="5">
    <source>
        <dbReference type="ARBA" id="ARBA00023277"/>
    </source>
</evidence>
<keyword evidence="4 7" id="KW-0378">Hydrolase</keyword>
<keyword evidence="10" id="KW-0460">Magnesium</keyword>
<dbReference type="NCBIfam" id="TIGR01656">
    <property type="entry name" value="Histidinol-ppas"/>
    <property type="match status" value="1"/>
</dbReference>
<evidence type="ECO:0000256" key="1">
    <source>
        <dbReference type="ARBA" id="ARBA00004496"/>
    </source>
</evidence>
<evidence type="ECO:0000313" key="11">
    <source>
        <dbReference type="EMBL" id="QGQ94819.1"/>
    </source>
</evidence>
<reference evidence="12" key="1">
    <citation type="submission" date="2018-11" db="EMBL/GenBank/DDBJ databases">
        <title>Complete genome sequence of Paenibacillus sp. ML311-T8.</title>
        <authorList>
            <person name="Nam Y.-D."/>
            <person name="Kang J."/>
            <person name="Chung W.-H."/>
            <person name="Park Y.S."/>
        </authorList>
    </citation>
    <scope>NUCLEOTIDE SEQUENCE [LARGE SCALE GENOMIC DNA]</scope>
    <source>
        <strain evidence="12">ML311-T8</strain>
    </source>
</reference>
<evidence type="ECO:0000256" key="4">
    <source>
        <dbReference type="ARBA" id="ARBA00022801"/>
    </source>
</evidence>
<dbReference type="SUPFAM" id="SSF56784">
    <property type="entry name" value="HAD-like"/>
    <property type="match status" value="1"/>
</dbReference>
<dbReference type="Pfam" id="PF13242">
    <property type="entry name" value="Hydrolase_like"/>
    <property type="match status" value="1"/>
</dbReference>
<dbReference type="PIRSF" id="PIRSF004682">
    <property type="entry name" value="GmhB"/>
    <property type="match status" value="1"/>
</dbReference>